<evidence type="ECO:0000256" key="2">
    <source>
        <dbReference type="ARBA" id="ARBA00023224"/>
    </source>
</evidence>
<comment type="subcellular location">
    <subcellularLocation>
        <location evidence="1">Membrane</location>
    </subcellularLocation>
</comment>
<dbReference type="Proteomes" id="UP000587586">
    <property type="component" value="Unassembled WGS sequence"/>
</dbReference>
<dbReference type="PANTHER" id="PTHR32089:SF112">
    <property type="entry name" value="LYSOZYME-LIKE PROTEIN-RELATED"/>
    <property type="match status" value="1"/>
</dbReference>
<keyword evidence="9" id="KW-1185">Reference proteome</keyword>
<keyword evidence="5" id="KW-1133">Transmembrane helix</keyword>
<dbReference type="AlphaFoldDB" id="A0A6V8NCL8"/>
<dbReference type="PRINTS" id="PR00260">
    <property type="entry name" value="CHEMTRNSDUCR"/>
</dbReference>
<dbReference type="PANTHER" id="PTHR32089">
    <property type="entry name" value="METHYL-ACCEPTING CHEMOTAXIS PROTEIN MCPB"/>
    <property type="match status" value="1"/>
</dbReference>
<dbReference type="RefSeq" id="WP_183362974.1">
    <property type="nucleotide sequence ID" value="NZ_BLXZ01000009.1"/>
</dbReference>
<name>A0A6V8NCL8_9BACT</name>
<dbReference type="Pfam" id="PF00672">
    <property type="entry name" value="HAMP"/>
    <property type="match status" value="1"/>
</dbReference>
<dbReference type="CDD" id="cd06225">
    <property type="entry name" value="HAMP"/>
    <property type="match status" value="1"/>
</dbReference>
<accession>A0A6V8NCL8</accession>
<evidence type="ECO:0000259" key="6">
    <source>
        <dbReference type="PROSITE" id="PS50111"/>
    </source>
</evidence>
<evidence type="ECO:0000313" key="8">
    <source>
        <dbReference type="EMBL" id="GFO70365.1"/>
    </source>
</evidence>
<dbReference type="GO" id="GO:0006935">
    <property type="term" value="P:chemotaxis"/>
    <property type="evidence" value="ECO:0007669"/>
    <property type="project" value="InterPro"/>
</dbReference>
<dbReference type="CDD" id="cd19411">
    <property type="entry name" value="MCP2201-like_sensor"/>
    <property type="match status" value="1"/>
</dbReference>
<dbReference type="CDD" id="cd11386">
    <property type="entry name" value="MCP_signal"/>
    <property type="match status" value="1"/>
</dbReference>
<dbReference type="InterPro" id="IPR004090">
    <property type="entry name" value="Chemotax_Me-accpt_rcpt"/>
</dbReference>
<comment type="caution">
    <text evidence="8">The sequence shown here is derived from an EMBL/GenBank/DDBJ whole genome shotgun (WGS) entry which is preliminary data.</text>
</comment>
<feature type="transmembrane region" description="Helical" evidence="5">
    <location>
        <begin position="186"/>
        <end position="205"/>
    </location>
</feature>
<dbReference type="SUPFAM" id="SSF58104">
    <property type="entry name" value="Methyl-accepting chemotaxis protein (MCP) signaling domain"/>
    <property type="match status" value="1"/>
</dbReference>
<dbReference type="GO" id="GO:0007165">
    <property type="term" value="P:signal transduction"/>
    <property type="evidence" value="ECO:0007669"/>
    <property type="project" value="UniProtKB-KW"/>
</dbReference>
<protein>
    <submittedName>
        <fullName evidence="8">Methyl-accepting chemotaxis protein</fullName>
    </submittedName>
</protein>
<dbReference type="Pfam" id="PF12729">
    <property type="entry name" value="4HB_MCP_1"/>
    <property type="match status" value="1"/>
</dbReference>
<keyword evidence="5" id="KW-0812">Transmembrane</keyword>
<sequence>MRIGVRLGIGFAAIIVIMLAVSAFTGNRLSYINQKVKVITEDEYPKTVLLNQVHENINIIARVMRNAVIIEDPAEAKKELDRIPPLSAQTVQCFEKLGKVAHTPEEKAALEKINGVRAPYKKAQKEVIALIEAGKKKEAGDLLLAQYRTTQNQYIAALKKMISVQEKDLAKAGQAVEDAYRSTRNLSFCFAALAALIGAAFGFLATRSITQPVAHLVAANARLAQGDLTVAIELESHDEIGQLADSSRTVVASMRSILGQVADASQSVAAASRQLQQTAQQIASGTEEMVSEISTVAVASEEMAATSNDIACNCGMAAQSSQSTSSSAGKGSAVVQETIEGMGRIAEQVKQSAQTVESLGVRSEQIGEIVGTIEDIADQTNLLALNAAIEAARAGEQGRGFAVVADEVRALAERTTKATREISGMILSIQNETKAAVRAMEEGVAEVERGAASSEKSGEALEEIQSQVNELSLQINQIATAAAEQTATTSEITANVQRASGVVQETARGAGETAAASAQLASSADQLQDLVRRFKLA</sequence>
<organism evidence="8 9">
    <name type="scientific">Geomonas limicola</name>
    <dbReference type="NCBI Taxonomy" id="2740186"/>
    <lineage>
        <taxon>Bacteria</taxon>
        <taxon>Pseudomonadati</taxon>
        <taxon>Thermodesulfobacteriota</taxon>
        <taxon>Desulfuromonadia</taxon>
        <taxon>Geobacterales</taxon>
        <taxon>Geobacteraceae</taxon>
        <taxon>Geomonas</taxon>
    </lineage>
</organism>
<dbReference type="GO" id="GO:0016020">
    <property type="term" value="C:membrane"/>
    <property type="evidence" value="ECO:0007669"/>
    <property type="project" value="UniProtKB-SubCell"/>
</dbReference>
<dbReference type="InterPro" id="IPR047347">
    <property type="entry name" value="YvaQ-like_sensor"/>
</dbReference>
<evidence type="ECO:0000259" key="7">
    <source>
        <dbReference type="PROSITE" id="PS50885"/>
    </source>
</evidence>
<proteinExistence type="inferred from homology"/>
<dbReference type="GO" id="GO:0004888">
    <property type="term" value="F:transmembrane signaling receptor activity"/>
    <property type="evidence" value="ECO:0007669"/>
    <property type="project" value="InterPro"/>
</dbReference>
<dbReference type="Gene3D" id="1.10.287.950">
    <property type="entry name" value="Methyl-accepting chemotaxis protein"/>
    <property type="match status" value="1"/>
</dbReference>
<dbReference type="InterPro" id="IPR024478">
    <property type="entry name" value="HlyB_4HB_MCP"/>
</dbReference>
<dbReference type="PROSITE" id="PS50111">
    <property type="entry name" value="CHEMOTAXIS_TRANSDUC_2"/>
    <property type="match status" value="1"/>
</dbReference>
<gene>
    <name evidence="8" type="primary">mcp40H-26_5</name>
    <name evidence="8" type="ORF">GMLC_39440</name>
</gene>
<evidence type="ECO:0000256" key="3">
    <source>
        <dbReference type="ARBA" id="ARBA00029447"/>
    </source>
</evidence>
<reference evidence="9" key="1">
    <citation type="submission" date="2020-06" db="EMBL/GenBank/DDBJ databases">
        <title>Draft genomic sequecing of Geomonas sp. Red745.</title>
        <authorList>
            <person name="Itoh H."/>
            <person name="Xu Z.X."/>
            <person name="Ushijima N."/>
            <person name="Masuda Y."/>
            <person name="Shiratori Y."/>
            <person name="Senoo K."/>
        </authorList>
    </citation>
    <scope>NUCLEOTIDE SEQUENCE [LARGE SCALE GENOMIC DNA]</scope>
    <source>
        <strain evidence="9">Red745</strain>
    </source>
</reference>
<dbReference type="InterPro" id="IPR003660">
    <property type="entry name" value="HAMP_dom"/>
</dbReference>
<comment type="similarity">
    <text evidence="3">Belongs to the methyl-accepting chemotaxis (MCP) protein family.</text>
</comment>
<dbReference type="SMART" id="SM00283">
    <property type="entry name" value="MA"/>
    <property type="match status" value="1"/>
</dbReference>
<keyword evidence="2 4" id="KW-0807">Transducer</keyword>
<keyword evidence="5" id="KW-0472">Membrane</keyword>
<feature type="domain" description="HAMP" evidence="7">
    <location>
        <begin position="207"/>
        <end position="259"/>
    </location>
</feature>
<dbReference type="Pfam" id="PF00015">
    <property type="entry name" value="MCPsignal"/>
    <property type="match status" value="1"/>
</dbReference>
<dbReference type="PROSITE" id="PS50885">
    <property type="entry name" value="HAMP"/>
    <property type="match status" value="1"/>
</dbReference>
<evidence type="ECO:0000256" key="1">
    <source>
        <dbReference type="ARBA" id="ARBA00004370"/>
    </source>
</evidence>
<evidence type="ECO:0000313" key="9">
    <source>
        <dbReference type="Proteomes" id="UP000587586"/>
    </source>
</evidence>
<feature type="domain" description="Methyl-accepting transducer" evidence="6">
    <location>
        <begin position="264"/>
        <end position="500"/>
    </location>
</feature>
<dbReference type="SMART" id="SM00304">
    <property type="entry name" value="HAMP"/>
    <property type="match status" value="1"/>
</dbReference>
<dbReference type="InterPro" id="IPR004089">
    <property type="entry name" value="MCPsignal_dom"/>
</dbReference>
<evidence type="ECO:0000256" key="5">
    <source>
        <dbReference type="SAM" id="Phobius"/>
    </source>
</evidence>
<dbReference type="FunFam" id="1.10.287.950:FF:000001">
    <property type="entry name" value="Methyl-accepting chemotaxis sensory transducer"/>
    <property type="match status" value="1"/>
</dbReference>
<evidence type="ECO:0000256" key="4">
    <source>
        <dbReference type="PROSITE-ProRule" id="PRU00284"/>
    </source>
</evidence>
<dbReference type="EMBL" id="BLXZ01000009">
    <property type="protein sequence ID" value="GFO70365.1"/>
    <property type="molecule type" value="Genomic_DNA"/>
</dbReference>
<feature type="transmembrane region" description="Helical" evidence="5">
    <location>
        <begin position="6"/>
        <end position="25"/>
    </location>
</feature>